<dbReference type="Gene3D" id="1.10.260.40">
    <property type="entry name" value="lambda repressor-like DNA-binding domains"/>
    <property type="match status" value="1"/>
</dbReference>
<name>A0A172WWI0_STUST</name>
<dbReference type="OrthoDB" id="129597at2"/>
<proteinExistence type="predicted"/>
<dbReference type="SUPFAM" id="SSF47413">
    <property type="entry name" value="lambda repressor-like DNA-binding domains"/>
    <property type="match status" value="1"/>
</dbReference>
<organism evidence="2 3">
    <name type="scientific">Stutzerimonas stutzeri</name>
    <name type="common">Pseudomonas stutzeri</name>
    <dbReference type="NCBI Taxonomy" id="316"/>
    <lineage>
        <taxon>Bacteria</taxon>
        <taxon>Pseudomonadati</taxon>
        <taxon>Pseudomonadota</taxon>
        <taxon>Gammaproteobacteria</taxon>
        <taxon>Pseudomonadales</taxon>
        <taxon>Pseudomonadaceae</taxon>
        <taxon>Stutzerimonas</taxon>
    </lineage>
</organism>
<evidence type="ECO:0000313" key="2">
    <source>
        <dbReference type="EMBL" id="ANF27657.1"/>
    </source>
</evidence>
<dbReference type="AlphaFoldDB" id="A0A172WWI0"/>
<dbReference type="CDD" id="cd00093">
    <property type="entry name" value="HTH_XRE"/>
    <property type="match status" value="1"/>
</dbReference>
<accession>A0A172WWI0</accession>
<evidence type="ECO:0000259" key="1">
    <source>
        <dbReference type="PROSITE" id="PS50943"/>
    </source>
</evidence>
<dbReference type="Pfam" id="PF01381">
    <property type="entry name" value="HTH_3"/>
    <property type="match status" value="1"/>
</dbReference>
<protein>
    <submittedName>
        <fullName evidence="2">Transcriptional regulator</fullName>
    </submittedName>
</protein>
<dbReference type="InterPro" id="IPR010982">
    <property type="entry name" value="Lambda_DNA-bd_dom_sf"/>
</dbReference>
<dbReference type="GO" id="GO:0003677">
    <property type="term" value="F:DNA binding"/>
    <property type="evidence" value="ECO:0007669"/>
    <property type="project" value="InterPro"/>
</dbReference>
<dbReference type="PROSITE" id="PS50943">
    <property type="entry name" value="HTH_CROC1"/>
    <property type="match status" value="1"/>
</dbReference>
<evidence type="ECO:0000313" key="3">
    <source>
        <dbReference type="Proteomes" id="UP000077787"/>
    </source>
</evidence>
<dbReference type="EMBL" id="CP015641">
    <property type="protein sequence ID" value="ANF27657.1"/>
    <property type="molecule type" value="Genomic_DNA"/>
</dbReference>
<dbReference type="InterPro" id="IPR001387">
    <property type="entry name" value="Cro/C1-type_HTH"/>
</dbReference>
<sequence length="110" mass="11893">MSVQVIMRDGKPEYAVLPWEEYQALLTNGRDVSAAKPVEASDTAPGALPTFGTLPMLREAKGLSQEALARSVGISPAYLALIESGERDPDNAIRRALARALEIEGWQQEA</sequence>
<gene>
    <name evidence="2" type="ORF">PS273GM_22240</name>
</gene>
<reference evidence="2 3" key="1">
    <citation type="submission" date="2016-05" db="EMBL/GenBank/DDBJ databases">
        <title>Genome sequence of Pseudomonas stutzeri 273 and identification of the exopolysaccharide biosynthesis locus.</title>
        <authorList>
            <person name="Wu S."/>
            <person name="Sun C."/>
        </authorList>
    </citation>
    <scope>NUCLEOTIDE SEQUENCE [LARGE SCALE GENOMIC DNA]</scope>
    <source>
        <strain evidence="2 3">273</strain>
    </source>
</reference>
<feature type="domain" description="HTH cro/C1-type" evidence="1">
    <location>
        <begin position="57"/>
        <end position="107"/>
    </location>
</feature>
<dbReference type="RefSeq" id="WP_045426060.1">
    <property type="nucleotide sequence ID" value="NZ_CP015641.1"/>
</dbReference>
<dbReference type="SMART" id="SM00530">
    <property type="entry name" value="HTH_XRE"/>
    <property type="match status" value="1"/>
</dbReference>
<dbReference type="Proteomes" id="UP000077787">
    <property type="component" value="Chromosome"/>
</dbReference>